<sequence>MKLTKILFIILITYISAYSNDILHYYSKVNDRNINIEIGSVFVKTNDFINKLDDSSKLELSNKLNDAKRLIDNFKFFEAIALCNELEPIYRDYYMLYYIRGLAYYKTGDIYYSTLDFNKLLTMYFNDKEIYEIVGGFFDSINDYESTIKTYLIAYKIYNETYWLFLAGKTSLKYNDIKSANSYFTYCLKVGSGYGFEGFADINLLQNQYTDALNNYSNALNNYSNALNNYSNAYKSYSSYGNNQTDMQRLNSKISNVIVQSELYNWNYNLENREFEKATNILNNLSAYSKDFPEINLALAKTHFRIGNYQLSKNMLNKFIYENKTFDEAYAILAQIYLYENNERNAIKILEKGLEYSYNKPRLYETLANMLYNSGYYYYPNKIISQIIDIYNISDKNKIEYSKYLISKKEYYKARELLRQINSYKSTADEIVELIGFNIILDKAESLNENGYYVDIMELLSGYKFKGYEEQLRIGYIANSYYKLGSIDKAINILKELFDANSISINNVVLLRDLLKIRISNNNYAQTQKDKDMAYIQSTIFWEEDLNSNTQLITDKICDFIKNNKYDEALAYIEQLKIKNYDIDYIKKIESIVYGYYATFLYDNRQFDKAKSVSNLAIRRNKDNYDAIAIKNQVYVDIYLNSVGNYNNIDAYVKLSDIRKEVLNISPAYIENMIKLAEALVYEYNIEGYDIINNIFKYIDINGARDSLLGRIYNKSRLYNYSANAYGRASKYIKVDLLNRIESVIKIDNYNISSINFNQKRKARDFYALSKLYVKINNYREAMNSIQYAILNDNLNLDYRYQLGIINEKMGNTKEALDYYEYVIKNNKNHAAANYRAAIIYLDYMRNYKLAYDYVLNYISLLPNDYSGYELLGKIYKNRAESLLENNIENLLNNSLVSYKTASDKAIWGKDKDAKKNIEIEIQNILNKLLK</sequence>
<proteinExistence type="predicted"/>
<dbReference type="PROSITE" id="PS50005">
    <property type="entry name" value="TPR"/>
    <property type="match status" value="1"/>
</dbReference>
<dbReference type="SMART" id="SM00028">
    <property type="entry name" value="TPR"/>
    <property type="match status" value="6"/>
</dbReference>
<dbReference type="PANTHER" id="PTHR45586">
    <property type="entry name" value="TPR REPEAT-CONTAINING PROTEIN PA4667"/>
    <property type="match status" value="1"/>
</dbReference>
<evidence type="ECO:0000256" key="3">
    <source>
        <dbReference type="PROSITE-ProRule" id="PRU00339"/>
    </source>
</evidence>
<accession>A0A5C8CJW7</accession>
<protein>
    <submittedName>
        <fullName evidence="5">Tetratricopeptide repeat protein</fullName>
    </submittedName>
</protein>
<evidence type="ECO:0000256" key="1">
    <source>
        <dbReference type="ARBA" id="ARBA00022737"/>
    </source>
</evidence>
<dbReference type="Proteomes" id="UP000325116">
    <property type="component" value="Unassembled WGS sequence"/>
</dbReference>
<dbReference type="InterPro" id="IPR011990">
    <property type="entry name" value="TPR-like_helical_dom_sf"/>
</dbReference>
<dbReference type="PANTHER" id="PTHR45586:SF1">
    <property type="entry name" value="LIPOPOLYSACCHARIDE ASSEMBLY PROTEIN B"/>
    <property type="match status" value="1"/>
</dbReference>
<name>A0A5C8CJW7_9SPIR</name>
<reference evidence="5 6" key="1">
    <citation type="journal article" date="1992" name="Lakartidningen">
        <title>[Penicillin V and not amoxicillin is the first choice preparation in acute otitis].</title>
        <authorList>
            <person name="Kamme C."/>
            <person name="Lundgren K."/>
            <person name="Prellner K."/>
        </authorList>
    </citation>
    <scope>NUCLEOTIDE SEQUENCE [LARGE SCALE GENOMIC DNA]</scope>
    <source>
        <strain evidence="5 6">W1</strain>
    </source>
</reference>
<dbReference type="RefSeq" id="WP_147757790.1">
    <property type="nucleotide sequence ID" value="NZ_SAXT01000001.1"/>
</dbReference>
<dbReference type="AlphaFoldDB" id="A0A5C8CJW7"/>
<dbReference type="InterPro" id="IPR051012">
    <property type="entry name" value="CellSynth/LPSAsmb/PSIAsmb"/>
</dbReference>
<dbReference type="Pfam" id="PF13432">
    <property type="entry name" value="TPR_16"/>
    <property type="match status" value="1"/>
</dbReference>
<keyword evidence="1" id="KW-0677">Repeat</keyword>
<dbReference type="SUPFAM" id="SSF48452">
    <property type="entry name" value="TPR-like"/>
    <property type="match status" value="3"/>
</dbReference>
<feature type="repeat" description="TPR" evidence="3">
    <location>
        <begin position="797"/>
        <end position="830"/>
    </location>
</feature>
<feature type="coiled-coil region" evidence="4">
    <location>
        <begin position="202"/>
        <end position="233"/>
    </location>
</feature>
<evidence type="ECO:0000313" key="5">
    <source>
        <dbReference type="EMBL" id="TXJ13664.1"/>
    </source>
</evidence>
<dbReference type="EMBL" id="SAXT01000001">
    <property type="protein sequence ID" value="TXJ13664.1"/>
    <property type="molecule type" value="Genomic_DNA"/>
</dbReference>
<organism evidence="5 6">
    <name type="scientific">Brachyspira aalborgi</name>
    <dbReference type="NCBI Taxonomy" id="29522"/>
    <lineage>
        <taxon>Bacteria</taxon>
        <taxon>Pseudomonadati</taxon>
        <taxon>Spirochaetota</taxon>
        <taxon>Spirochaetia</taxon>
        <taxon>Brachyspirales</taxon>
        <taxon>Brachyspiraceae</taxon>
        <taxon>Brachyspira</taxon>
    </lineage>
</organism>
<gene>
    <name evidence="5" type="ORF">EPJ80_02695</name>
</gene>
<comment type="caution">
    <text evidence="5">The sequence shown here is derived from an EMBL/GenBank/DDBJ whole genome shotgun (WGS) entry which is preliminary data.</text>
</comment>
<evidence type="ECO:0000256" key="2">
    <source>
        <dbReference type="ARBA" id="ARBA00022803"/>
    </source>
</evidence>
<keyword evidence="2 3" id="KW-0802">TPR repeat</keyword>
<dbReference type="Gene3D" id="1.25.40.10">
    <property type="entry name" value="Tetratricopeptide repeat domain"/>
    <property type="match status" value="3"/>
</dbReference>
<evidence type="ECO:0000313" key="6">
    <source>
        <dbReference type="Proteomes" id="UP000325116"/>
    </source>
</evidence>
<dbReference type="InterPro" id="IPR019734">
    <property type="entry name" value="TPR_rpt"/>
</dbReference>
<keyword evidence="4" id="KW-0175">Coiled coil</keyword>
<evidence type="ECO:0000256" key="4">
    <source>
        <dbReference type="SAM" id="Coils"/>
    </source>
</evidence>